<dbReference type="PROSITE" id="PS51340">
    <property type="entry name" value="MOSC"/>
    <property type="match status" value="1"/>
</dbReference>
<evidence type="ECO:0000313" key="2">
    <source>
        <dbReference type="EMBL" id="KRO94062.1"/>
    </source>
</evidence>
<dbReference type="Proteomes" id="UP000051213">
    <property type="component" value="Unassembled WGS sequence"/>
</dbReference>
<dbReference type="GO" id="GO:0030170">
    <property type="term" value="F:pyridoxal phosphate binding"/>
    <property type="evidence" value="ECO:0007669"/>
    <property type="project" value="InterPro"/>
</dbReference>
<dbReference type="EMBL" id="LICA01000183">
    <property type="protein sequence ID" value="KRO94062.1"/>
    <property type="molecule type" value="Genomic_DNA"/>
</dbReference>
<sequence>MLNKSITGIYIAPTMGGFMTGHVKVALKAGKGIVGDRYYSETGKNRSTYKGQPDFELTLIESELIDIFNKETGNSFHASDFRRNLITKGVRLNDLEGQYFTINGISFYGVRLCEPCASLQRRLGVSILPELVGKGGLRAQVRGSGILSVGDSLTFDL</sequence>
<dbReference type="PANTHER" id="PTHR36930:SF1">
    <property type="entry name" value="MOSC DOMAIN-CONTAINING PROTEIN"/>
    <property type="match status" value="1"/>
</dbReference>
<proteinExistence type="predicted"/>
<dbReference type="InterPro" id="IPR011037">
    <property type="entry name" value="Pyrv_Knase-like_insert_dom_sf"/>
</dbReference>
<protein>
    <recommendedName>
        <fullName evidence="1">MOSC domain-containing protein</fullName>
    </recommendedName>
</protein>
<accession>A0A0R2U4G7</accession>
<dbReference type="GO" id="GO:0030151">
    <property type="term" value="F:molybdenum ion binding"/>
    <property type="evidence" value="ECO:0007669"/>
    <property type="project" value="InterPro"/>
</dbReference>
<gene>
    <name evidence="2" type="ORF">ABS24_03250</name>
</gene>
<evidence type="ECO:0000313" key="3">
    <source>
        <dbReference type="Proteomes" id="UP000051213"/>
    </source>
</evidence>
<dbReference type="InterPro" id="IPR005302">
    <property type="entry name" value="MoCF_Sase_C"/>
</dbReference>
<reference evidence="2 3" key="1">
    <citation type="submission" date="2015-10" db="EMBL/GenBank/DDBJ databases">
        <title>Metagenome-Assembled Genomes uncover a global brackish microbiome.</title>
        <authorList>
            <person name="Hugerth L.W."/>
            <person name="Larsson J."/>
            <person name="Alneberg J."/>
            <person name="Lindh M.V."/>
            <person name="Legrand C."/>
            <person name="Pinhassi J."/>
            <person name="Andersson A.F."/>
        </authorList>
    </citation>
    <scope>NUCLEOTIDE SEQUENCE [LARGE SCALE GENOMIC DNA]</scope>
    <source>
        <strain evidence="2">BACL26 MAG-121220-bin70</strain>
    </source>
</reference>
<dbReference type="PANTHER" id="PTHR36930">
    <property type="entry name" value="METAL-SULFUR CLUSTER BIOSYNTHESIS PROTEINS YUAD-RELATED"/>
    <property type="match status" value="1"/>
</dbReference>
<organism evidence="2 3">
    <name type="scientific">SAR92 bacterium BACL26 MAG-121220-bin70</name>
    <dbReference type="NCBI Taxonomy" id="1655626"/>
    <lineage>
        <taxon>Bacteria</taxon>
        <taxon>Pseudomonadati</taxon>
        <taxon>Pseudomonadota</taxon>
        <taxon>Gammaproteobacteria</taxon>
        <taxon>Cellvibrionales</taxon>
        <taxon>Porticoccaceae</taxon>
        <taxon>SAR92 clade</taxon>
    </lineage>
</organism>
<evidence type="ECO:0000259" key="1">
    <source>
        <dbReference type="PROSITE" id="PS51340"/>
    </source>
</evidence>
<comment type="caution">
    <text evidence="2">The sequence shown here is derived from an EMBL/GenBank/DDBJ whole genome shotgun (WGS) entry which is preliminary data.</text>
</comment>
<dbReference type="SUPFAM" id="SSF50800">
    <property type="entry name" value="PK beta-barrel domain-like"/>
    <property type="match status" value="1"/>
</dbReference>
<dbReference type="Gene3D" id="2.40.33.20">
    <property type="entry name" value="PK beta-barrel domain-like"/>
    <property type="match status" value="1"/>
</dbReference>
<dbReference type="Pfam" id="PF03473">
    <property type="entry name" value="MOSC"/>
    <property type="match status" value="1"/>
</dbReference>
<name>A0A0R2U4G7_9GAMM</name>
<dbReference type="AlphaFoldDB" id="A0A0R2U4G7"/>
<dbReference type="InterPro" id="IPR052716">
    <property type="entry name" value="MOSC_domain"/>
</dbReference>
<feature type="domain" description="MOSC" evidence="1">
    <location>
        <begin position="17"/>
        <end position="156"/>
    </location>
</feature>
<dbReference type="GO" id="GO:0003824">
    <property type="term" value="F:catalytic activity"/>
    <property type="evidence" value="ECO:0007669"/>
    <property type="project" value="InterPro"/>
</dbReference>